<name>K6ZT51_9ALTE</name>
<accession>K6ZT51</accession>
<keyword evidence="3" id="KW-1185">Reference proteome</keyword>
<keyword evidence="1" id="KW-0732">Signal</keyword>
<evidence type="ECO:0000313" key="2">
    <source>
        <dbReference type="EMBL" id="AGH46575.1"/>
    </source>
</evidence>
<dbReference type="EMBL" id="CP003837">
    <property type="protein sequence ID" value="AGH46575.1"/>
    <property type="molecule type" value="Genomic_DNA"/>
</dbReference>
<sequence>MKKSLLTTTAIFAATLSLNASASLKSANNFKFVGDTQYAELCQAAATNDLDLLKKNVKQHGFRLSASKDKMISLLANGEHFQCAGQNLVAFSTSRGSHDVADYLTGTEATVETASTSKYKFVGDRSFKNFCKSAVTNNVGLFKRAVSSQIGRLGFSKQEVINKVLDADNVTCAGESLSEFFQSREATNVMSYITEKSAK</sequence>
<feature type="chain" id="PRO_5003902295" description="DUF3718 domain-containing protein" evidence="1">
    <location>
        <begin position="23"/>
        <end position="199"/>
    </location>
</feature>
<gene>
    <name evidence="2" type="ORF">C427_4473</name>
</gene>
<evidence type="ECO:0000313" key="3">
    <source>
        <dbReference type="Proteomes" id="UP000011864"/>
    </source>
</evidence>
<dbReference type="KEGG" id="gps:C427_4473"/>
<proteinExistence type="predicted"/>
<feature type="signal peptide" evidence="1">
    <location>
        <begin position="1"/>
        <end position="22"/>
    </location>
</feature>
<protein>
    <recommendedName>
        <fullName evidence="4">DUF3718 domain-containing protein</fullName>
    </recommendedName>
</protein>
<reference evidence="2 3" key="1">
    <citation type="journal article" date="2013" name="Genome Announc.">
        <title>Complete Genome Sequence of Glaciecola psychrophila Strain 170T.</title>
        <authorList>
            <person name="Yin J."/>
            <person name="Chen J."/>
            <person name="Liu G."/>
            <person name="Yu Y."/>
            <person name="Song L."/>
            <person name="Wang X."/>
            <person name="Qu X."/>
        </authorList>
    </citation>
    <scope>NUCLEOTIDE SEQUENCE [LARGE SCALE GENOMIC DNA]</scope>
    <source>
        <strain evidence="2 3">170</strain>
    </source>
</reference>
<dbReference type="HOGENOM" id="CLU_1371072_0_0_6"/>
<dbReference type="OrthoDB" id="6386273at2"/>
<dbReference type="Proteomes" id="UP000011864">
    <property type="component" value="Chromosome"/>
</dbReference>
<evidence type="ECO:0000256" key="1">
    <source>
        <dbReference type="SAM" id="SignalP"/>
    </source>
</evidence>
<dbReference type="AlphaFoldDB" id="K6ZT51"/>
<organism evidence="2 3">
    <name type="scientific">Paraglaciecola psychrophila 170</name>
    <dbReference type="NCBI Taxonomy" id="1129794"/>
    <lineage>
        <taxon>Bacteria</taxon>
        <taxon>Pseudomonadati</taxon>
        <taxon>Pseudomonadota</taxon>
        <taxon>Gammaproteobacteria</taxon>
        <taxon>Alteromonadales</taxon>
        <taxon>Alteromonadaceae</taxon>
        <taxon>Paraglaciecola</taxon>
    </lineage>
</organism>
<dbReference type="RefSeq" id="WP_007640871.1">
    <property type="nucleotide sequence ID" value="NC_020514.1"/>
</dbReference>
<dbReference type="PATRIC" id="fig|1129794.4.peg.4455"/>
<evidence type="ECO:0008006" key="4">
    <source>
        <dbReference type="Google" id="ProtNLM"/>
    </source>
</evidence>